<dbReference type="InterPro" id="IPR018511">
    <property type="entry name" value="Hemolysin-typ_Ca-bd_CS"/>
</dbReference>
<dbReference type="PRINTS" id="PR00313">
    <property type="entry name" value="CABNDNGRPT"/>
</dbReference>
<feature type="region of interest" description="Disordered" evidence="3">
    <location>
        <begin position="24"/>
        <end position="43"/>
    </location>
</feature>
<dbReference type="GO" id="GO:0005576">
    <property type="term" value="C:extracellular region"/>
    <property type="evidence" value="ECO:0007669"/>
    <property type="project" value="UniProtKB-SubCell"/>
</dbReference>
<dbReference type="Proteomes" id="UP000809337">
    <property type="component" value="Unassembled WGS sequence"/>
</dbReference>
<keyword evidence="2" id="KW-0964">Secreted</keyword>
<gene>
    <name evidence="4" type="ORF">JQX14_02375</name>
</gene>
<comment type="subcellular location">
    <subcellularLocation>
        <location evidence="1">Secreted</location>
    </subcellularLocation>
</comment>
<dbReference type="PROSITE" id="PS00330">
    <property type="entry name" value="HEMOLYSIN_CALCIUM"/>
    <property type="match status" value="2"/>
</dbReference>
<evidence type="ECO:0000256" key="2">
    <source>
        <dbReference type="ARBA" id="ARBA00022525"/>
    </source>
</evidence>
<dbReference type="SUPFAM" id="SSF51120">
    <property type="entry name" value="beta-Roll"/>
    <property type="match status" value="2"/>
</dbReference>
<comment type="caution">
    <text evidence="4">The sequence shown here is derived from an EMBL/GenBank/DDBJ whole genome shotgun (WGS) entry which is preliminary data.</text>
</comment>
<dbReference type="Gene3D" id="2.150.10.10">
    <property type="entry name" value="Serralysin-like metalloprotease, C-terminal"/>
    <property type="match status" value="2"/>
</dbReference>
<dbReference type="AlphaFoldDB" id="A0A9Q2NKW6"/>
<dbReference type="PANTHER" id="PTHR38340">
    <property type="entry name" value="S-LAYER PROTEIN"/>
    <property type="match status" value="1"/>
</dbReference>
<evidence type="ECO:0000256" key="1">
    <source>
        <dbReference type="ARBA" id="ARBA00004613"/>
    </source>
</evidence>
<reference evidence="4" key="1">
    <citation type="submission" date="2021-01" db="EMBL/GenBank/DDBJ databases">
        <title>Diatom-associated Roseobacters Show Island Model of Population Structure.</title>
        <authorList>
            <person name="Qu L."/>
            <person name="Feng X."/>
            <person name="Chen Y."/>
            <person name="Li L."/>
            <person name="Wang X."/>
            <person name="Hu Z."/>
            <person name="Wang H."/>
            <person name="Luo H."/>
        </authorList>
    </citation>
    <scope>NUCLEOTIDE SEQUENCE</scope>
    <source>
        <strain evidence="4">SM26-45</strain>
    </source>
</reference>
<evidence type="ECO:0000313" key="4">
    <source>
        <dbReference type="EMBL" id="MBM2353368.1"/>
    </source>
</evidence>
<feature type="compositionally biased region" description="Acidic residues" evidence="3">
    <location>
        <begin position="24"/>
        <end position="34"/>
    </location>
</feature>
<dbReference type="GO" id="GO:0005509">
    <property type="term" value="F:calcium ion binding"/>
    <property type="evidence" value="ECO:0007669"/>
    <property type="project" value="InterPro"/>
</dbReference>
<feature type="compositionally biased region" description="Basic and acidic residues" evidence="3">
    <location>
        <begin position="121"/>
        <end position="136"/>
    </location>
</feature>
<evidence type="ECO:0000256" key="3">
    <source>
        <dbReference type="SAM" id="MobiDB-lite"/>
    </source>
</evidence>
<feature type="compositionally biased region" description="Acidic residues" evidence="3">
    <location>
        <begin position="101"/>
        <end position="120"/>
    </location>
</feature>
<dbReference type="Pfam" id="PF00353">
    <property type="entry name" value="HemolysinCabind"/>
    <property type="match status" value="3"/>
</dbReference>
<protein>
    <submittedName>
        <fullName evidence="4">Calcium-binding protein</fullName>
    </submittedName>
</protein>
<dbReference type="PANTHER" id="PTHR38340:SF1">
    <property type="entry name" value="S-LAYER PROTEIN"/>
    <property type="match status" value="1"/>
</dbReference>
<dbReference type="InterPro" id="IPR050557">
    <property type="entry name" value="RTX_toxin/Mannuronan_C5-epim"/>
</dbReference>
<name>A0A9Q2NKW6_9RHOB</name>
<feature type="region of interest" description="Disordered" evidence="3">
    <location>
        <begin position="77"/>
        <end position="176"/>
    </location>
</feature>
<dbReference type="InterPro" id="IPR001343">
    <property type="entry name" value="Hemolysn_Ca-bd"/>
</dbReference>
<proteinExistence type="predicted"/>
<evidence type="ECO:0000313" key="5">
    <source>
        <dbReference type="Proteomes" id="UP000809337"/>
    </source>
</evidence>
<sequence length="341" mass="34572">MLWLAGLMGLMAVGAVSFVDMSGSEDDTDADADPLESMTQDAPRIGEDIDLTATAPAEPDVNTSDASILVGVDTTETMTGTEDDDQIGGYDGDDTIHGGSGDDDIYGMDGDDTLDGDAGDDTLHGGDGRDLVHGGSDDDALYGHNGDDTLSGDDGNDMLQGSQGDDLLAGDDGNDALHGGLDDDTLDGGAGEDTLFGGWGDDVVIGLNHDADTGEINDGDDKDFLNGGGGDDLIVAGSEGVVTAGDGADTIVMGDWIEDEKSVEIMDFDATDDSIVLVWNDSDAGPEPVITLQPDPTDADIVHVLMDGVTVADVTGGTTLTLGDIALIPLSAAQTSGIAGL</sequence>
<dbReference type="EMBL" id="JAFBWN010000001">
    <property type="protein sequence ID" value="MBM2353368.1"/>
    <property type="molecule type" value="Genomic_DNA"/>
</dbReference>
<organism evidence="4 5">
    <name type="scientific">Pseudosulfitobacter pseudonitzschiae</name>
    <dbReference type="NCBI Taxonomy" id="1402135"/>
    <lineage>
        <taxon>Bacteria</taxon>
        <taxon>Pseudomonadati</taxon>
        <taxon>Pseudomonadota</taxon>
        <taxon>Alphaproteobacteria</taxon>
        <taxon>Rhodobacterales</taxon>
        <taxon>Roseobacteraceae</taxon>
        <taxon>Pseudosulfitobacter</taxon>
    </lineage>
</organism>
<dbReference type="InterPro" id="IPR011049">
    <property type="entry name" value="Serralysin-like_metalloprot_C"/>
</dbReference>
<accession>A0A9Q2NKW6</accession>